<evidence type="ECO:0000256" key="1">
    <source>
        <dbReference type="ARBA" id="ARBA00004651"/>
    </source>
</evidence>
<comment type="subcellular location">
    <subcellularLocation>
        <location evidence="1">Cell membrane</location>
        <topology evidence="1">Multi-pass membrane protein</topology>
    </subcellularLocation>
</comment>
<keyword evidence="2" id="KW-1003">Cell membrane</keyword>
<dbReference type="GeneID" id="23112010"/>
<evidence type="ECO:0000313" key="7">
    <source>
        <dbReference type="EMBL" id="VYS98145.1"/>
    </source>
</evidence>
<sequence length="504" mass="56682">MKQNNNSQIKSGAIISYLGIIISTIASLLYTPWMKNHIGDANYGLYTLAGSLVAVFMMDFGLAASVTRFISKYKAENNVMQINNVMGYVFKLYIVIDVVISIVLFIVYLLIDNIYVGLSISERNTLKKIFFIFATYSIFAFPFTPLSGVLNAYEKFVWLKICELFQKLFAIFLTVVALLTNYGVIALVLMNAVSGIATILLKLWIISKGKMIRPNFRVSDKVLLRELFGFSIWVTVLAFAQRLIFNIAPSILGVTSTSIEIARFAPASQLEGYFFSFAYAINGLFMPMVARLDYNMDNNGIENIMIKVGKYQICVLGLLFAGICTVGTEFIELWMGSKYRISGICTVLLIAPSIFLYPQQIANTLLSIRNKVKYQAISALVIGAINVGLSFIITPQLGALGSSISICVAFFINLVLLNIVYHKVLHLNLKQFYKVVYAQCIPPVLLAIVSTQLILRYIIYSDWLWLLVKVVVCTVVYLVFLFLLGFRKEERIQIIGIIRKRSKK</sequence>
<dbReference type="PANTHER" id="PTHR30250:SF26">
    <property type="entry name" value="PSMA PROTEIN"/>
    <property type="match status" value="1"/>
</dbReference>
<feature type="transmembrane region" description="Helical" evidence="6">
    <location>
        <begin position="227"/>
        <end position="252"/>
    </location>
</feature>
<feature type="transmembrane region" description="Helical" evidence="6">
    <location>
        <begin position="185"/>
        <end position="206"/>
    </location>
</feature>
<feature type="transmembrane region" description="Helical" evidence="6">
    <location>
        <begin position="12"/>
        <end position="31"/>
    </location>
</feature>
<keyword evidence="3 6" id="KW-0812">Transmembrane</keyword>
<keyword evidence="4 6" id="KW-1133">Transmembrane helix</keyword>
<feature type="transmembrane region" description="Helical" evidence="6">
    <location>
        <begin position="272"/>
        <end position="292"/>
    </location>
</feature>
<evidence type="ECO:0000256" key="4">
    <source>
        <dbReference type="ARBA" id="ARBA00022989"/>
    </source>
</evidence>
<accession>A0A6N2T2V1</accession>
<evidence type="ECO:0000256" key="6">
    <source>
        <dbReference type="SAM" id="Phobius"/>
    </source>
</evidence>
<gene>
    <name evidence="7" type="primary">spoVB_2</name>
    <name evidence="7" type="ORF">CBLFYP116_01402</name>
</gene>
<dbReference type="PANTHER" id="PTHR30250">
    <property type="entry name" value="PST FAMILY PREDICTED COLANIC ACID TRANSPORTER"/>
    <property type="match status" value="1"/>
</dbReference>
<dbReference type="EMBL" id="CACRTF010000010">
    <property type="protein sequence ID" value="VYS98145.1"/>
    <property type="molecule type" value="Genomic_DNA"/>
</dbReference>
<feature type="transmembrane region" description="Helical" evidence="6">
    <location>
        <begin position="88"/>
        <end position="109"/>
    </location>
</feature>
<keyword evidence="5 6" id="KW-0472">Membrane</keyword>
<dbReference type="GO" id="GO:0005886">
    <property type="term" value="C:plasma membrane"/>
    <property type="evidence" value="ECO:0007669"/>
    <property type="project" value="UniProtKB-SubCell"/>
</dbReference>
<name>A0A6N2T2V1_9FIRM</name>
<dbReference type="AlphaFoldDB" id="A0A6N2T2V1"/>
<feature type="transmembrane region" description="Helical" evidence="6">
    <location>
        <begin position="432"/>
        <end position="458"/>
    </location>
</feature>
<evidence type="ECO:0000256" key="3">
    <source>
        <dbReference type="ARBA" id="ARBA00022692"/>
    </source>
</evidence>
<feature type="transmembrane region" description="Helical" evidence="6">
    <location>
        <begin position="464"/>
        <end position="486"/>
    </location>
</feature>
<dbReference type="InterPro" id="IPR050833">
    <property type="entry name" value="Poly_Biosynth_Transport"/>
</dbReference>
<feature type="transmembrane region" description="Helical" evidence="6">
    <location>
        <begin position="157"/>
        <end position="179"/>
    </location>
</feature>
<evidence type="ECO:0000256" key="5">
    <source>
        <dbReference type="ARBA" id="ARBA00023136"/>
    </source>
</evidence>
<organism evidence="7">
    <name type="scientific">Enterocloster bolteae</name>
    <dbReference type="NCBI Taxonomy" id="208479"/>
    <lineage>
        <taxon>Bacteria</taxon>
        <taxon>Bacillati</taxon>
        <taxon>Bacillota</taxon>
        <taxon>Clostridia</taxon>
        <taxon>Lachnospirales</taxon>
        <taxon>Lachnospiraceae</taxon>
        <taxon>Enterocloster</taxon>
    </lineage>
</organism>
<feature type="transmembrane region" description="Helical" evidence="6">
    <location>
        <begin position="374"/>
        <end position="393"/>
    </location>
</feature>
<feature type="transmembrane region" description="Helical" evidence="6">
    <location>
        <begin position="341"/>
        <end position="362"/>
    </location>
</feature>
<feature type="transmembrane region" description="Helical" evidence="6">
    <location>
        <begin position="313"/>
        <end position="335"/>
    </location>
</feature>
<evidence type="ECO:0000256" key="2">
    <source>
        <dbReference type="ARBA" id="ARBA00022475"/>
    </source>
</evidence>
<proteinExistence type="predicted"/>
<dbReference type="InterPro" id="IPR002797">
    <property type="entry name" value="Polysacc_synth"/>
</dbReference>
<reference evidence="7" key="1">
    <citation type="submission" date="2019-11" db="EMBL/GenBank/DDBJ databases">
        <authorList>
            <person name="Feng L."/>
        </authorList>
    </citation>
    <scope>NUCLEOTIDE SEQUENCE</scope>
    <source>
        <strain evidence="7">CbolteaeLFYP116</strain>
    </source>
</reference>
<dbReference type="RefSeq" id="WP_002574439.1">
    <property type="nucleotide sequence ID" value="NZ_BAABZS010000001.1"/>
</dbReference>
<feature type="transmembrane region" description="Helical" evidence="6">
    <location>
        <begin position="129"/>
        <end position="150"/>
    </location>
</feature>
<feature type="transmembrane region" description="Helical" evidence="6">
    <location>
        <begin position="43"/>
        <end position="67"/>
    </location>
</feature>
<feature type="transmembrane region" description="Helical" evidence="6">
    <location>
        <begin position="399"/>
        <end position="420"/>
    </location>
</feature>
<dbReference type="Pfam" id="PF01943">
    <property type="entry name" value="Polysacc_synt"/>
    <property type="match status" value="1"/>
</dbReference>
<protein>
    <submittedName>
        <fullName evidence="7">Stage V sporulation protein B</fullName>
    </submittedName>
</protein>